<dbReference type="PANTHER" id="PTHR42107">
    <property type="entry name" value="YALI0D24453P"/>
    <property type="match status" value="1"/>
</dbReference>
<comment type="subcellular location">
    <subcellularLocation>
        <location evidence="1">Nucleus</location>
    </subcellularLocation>
</comment>
<dbReference type="RefSeq" id="XP_066071268.1">
    <property type="nucleotide sequence ID" value="XM_066215171.1"/>
</dbReference>
<gene>
    <name evidence="6" type="ORF">L203_105808</name>
</gene>
<dbReference type="GeneID" id="91090017"/>
<dbReference type="InterPro" id="IPR028942">
    <property type="entry name" value="WHIM1_dom"/>
</dbReference>
<evidence type="ECO:0000256" key="2">
    <source>
        <dbReference type="ARBA" id="ARBA00023242"/>
    </source>
</evidence>
<dbReference type="Proteomes" id="UP000094043">
    <property type="component" value="Chromosome 7"/>
</dbReference>
<dbReference type="EMBL" id="CP143790">
    <property type="protein sequence ID" value="WVN90568.1"/>
    <property type="molecule type" value="Genomic_DNA"/>
</dbReference>
<sequence>MARQEEEIMNGTINEQGGDNAEVLPQDEQMMDLEEKRKMDAKRRYDEDIEKHLSDLVKAERPQDDWQVAFIWAFIVRFSLCSRIPGLETLEDLEKSLHEPVASRPDDVLESVLVCFLSNLKPVWDRPWPLNEENRASCCTNDPFRSELGRLRYYGEPTWDRAKKNPLKRMEEKGGGLFELDWRERVRLLRQLVDWQLTYSELIRNIINSSQKSVPKPKKGSSSKNVTKEEETSSIIVEPLGQSRNRQHSWRLYRSGNPFKRPCPLESISLSKDDYFQYLNEIEIYGAQSQEPPSGNGGTKSGAQWKRWLKGVQDEKKLSESLRERVDRVEKEEARAQRVKRKIAQAMQLQQAAELRSTRTRRPNRKIDYSYGDSDMDEDRTDIAQAPARKSRRTGRGGEEYVELDAKGRLVIPSERRSTRVSARRGSIGLMPGPGLAEVEHVGDVVEDSEHSVVLRSTPLMENGNDKLEASQDSDFVATEQVEDEESHEEAMIIYEE</sequence>
<evidence type="ECO:0000259" key="5">
    <source>
        <dbReference type="Pfam" id="PF15612"/>
    </source>
</evidence>
<evidence type="ECO:0000256" key="1">
    <source>
        <dbReference type="ARBA" id="ARBA00004123"/>
    </source>
</evidence>
<evidence type="ECO:0000313" key="7">
    <source>
        <dbReference type="Proteomes" id="UP000094043"/>
    </source>
</evidence>
<reference evidence="6" key="1">
    <citation type="submission" date="2016-06" db="EMBL/GenBank/DDBJ databases">
        <authorList>
            <person name="Cuomo C."/>
            <person name="Litvintseva A."/>
            <person name="Heitman J."/>
            <person name="Chen Y."/>
            <person name="Sun S."/>
            <person name="Springer D."/>
            <person name="Dromer F."/>
            <person name="Young S."/>
            <person name="Zeng Q."/>
            <person name="Chapman S."/>
            <person name="Gujja S."/>
            <person name="Saif S."/>
            <person name="Birren B."/>
        </authorList>
    </citation>
    <scope>NUCLEOTIDE SEQUENCE</scope>
    <source>
        <strain evidence="6">CBS 7841</strain>
    </source>
</reference>
<dbReference type="PANTHER" id="PTHR42107:SF1">
    <property type="entry name" value="WHIM1 DOMAIN-CONTAINING PROTEIN"/>
    <property type="match status" value="1"/>
</dbReference>
<proteinExistence type="predicted"/>
<evidence type="ECO:0000256" key="3">
    <source>
        <dbReference type="SAM" id="Coils"/>
    </source>
</evidence>
<protein>
    <recommendedName>
        <fullName evidence="5">WHIM1 domain-containing protein</fullName>
    </recommendedName>
</protein>
<keyword evidence="2" id="KW-0539">Nucleus</keyword>
<evidence type="ECO:0000313" key="6">
    <source>
        <dbReference type="EMBL" id="WVN90568.1"/>
    </source>
</evidence>
<organism evidence="6 7">
    <name type="scientific">Cryptococcus depauperatus CBS 7841</name>
    <dbReference type="NCBI Taxonomy" id="1295531"/>
    <lineage>
        <taxon>Eukaryota</taxon>
        <taxon>Fungi</taxon>
        <taxon>Dikarya</taxon>
        <taxon>Basidiomycota</taxon>
        <taxon>Agaricomycotina</taxon>
        <taxon>Tremellomycetes</taxon>
        <taxon>Tremellales</taxon>
        <taxon>Cryptococcaceae</taxon>
        <taxon>Cryptococcus</taxon>
    </lineage>
</organism>
<reference evidence="6" key="3">
    <citation type="submission" date="2024-01" db="EMBL/GenBank/DDBJ databases">
        <authorList>
            <person name="Coelho M.A."/>
            <person name="David-Palma M."/>
            <person name="Shea T."/>
            <person name="Sun S."/>
            <person name="Cuomo C.A."/>
            <person name="Heitman J."/>
        </authorList>
    </citation>
    <scope>NUCLEOTIDE SEQUENCE</scope>
    <source>
        <strain evidence="6">CBS 7841</strain>
    </source>
</reference>
<dbReference type="Pfam" id="PF15612">
    <property type="entry name" value="WHIM1"/>
    <property type="match status" value="1"/>
</dbReference>
<accession>A0AAJ8M3U4</accession>
<keyword evidence="3" id="KW-0175">Coiled coil</keyword>
<evidence type="ECO:0000256" key="4">
    <source>
        <dbReference type="SAM" id="MobiDB-lite"/>
    </source>
</evidence>
<dbReference type="KEGG" id="cdep:91090017"/>
<feature type="region of interest" description="Disordered" evidence="4">
    <location>
        <begin position="211"/>
        <end position="240"/>
    </location>
</feature>
<feature type="region of interest" description="Disordered" evidence="4">
    <location>
        <begin position="1"/>
        <end position="28"/>
    </location>
</feature>
<feature type="domain" description="WHIM1" evidence="5">
    <location>
        <begin position="174"/>
        <end position="208"/>
    </location>
</feature>
<dbReference type="AlphaFoldDB" id="A0AAJ8M3U4"/>
<dbReference type="GO" id="GO:0005634">
    <property type="term" value="C:nucleus"/>
    <property type="evidence" value="ECO:0007669"/>
    <property type="project" value="UniProtKB-SubCell"/>
</dbReference>
<reference evidence="6" key="2">
    <citation type="journal article" date="2022" name="Elife">
        <title>Obligate sexual reproduction of a homothallic fungus closely related to the Cryptococcus pathogenic species complex.</title>
        <authorList>
            <person name="Passer A.R."/>
            <person name="Clancey S.A."/>
            <person name="Shea T."/>
            <person name="David-Palma M."/>
            <person name="Averette A.F."/>
            <person name="Boekhout T."/>
            <person name="Porcel B.M."/>
            <person name="Nowrousian M."/>
            <person name="Cuomo C.A."/>
            <person name="Sun S."/>
            <person name="Heitman J."/>
            <person name="Coelho M.A."/>
        </authorList>
    </citation>
    <scope>NUCLEOTIDE SEQUENCE</scope>
    <source>
        <strain evidence="6">CBS 7841</strain>
    </source>
</reference>
<feature type="coiled-coil region" evidence="3">
    <location>
        <begin position="312"/>
        <end position="356"/>
    </location>
</feature>
<keyword evidence="7" id="KW-1185">Reference proteome</keyword>
<name>A0AAJ8M3U4_9TREE</name>